<dbReference type="GO" id="GO:0009289">
    <property type="term" value="C:pilus"/>
    <property type="evidence" value="ECO:0007669"/>
    <property type="project" value="UniProtKB-SubCell"/>
</dbReference>
<evidence type="ECO:0000256" key="4">
    <source>
        <dbReference type="ARBA" id="ARBA00023263"/>
    </source>
</evidence>
<dbReference type="PANTHER" id="PTHR33420:SF3">
    <property type="entry name" value="FIMBRIAL SUBUNIT ELFA"/>
    <property type="match status" value="1"/>
</dbReference>
<comment type="subcellular location">
    <subcellularLocation>
        <location evidence="1">Fimbrium</location>
    </subcellularLocation>
</comment>
<reference evidence="8 9" key="1">
    <citation type="submission" date="2016-04" db="EMBL/GenBank/DDBJ databases">
        <authorList>
            <consortium name="Pathogen Informatics"/>
        </authorList>
    </citation>
    <scope>NUCLEOTIDE SEQUENCE [LARGE SCALE GENOMIC DNA]</scope>
    <source>
        <strain evidence="9">k480</strain>
        <strain evidence="8">K480</strain>
    </source>
</reference>
<dbReference type="Proteomes" id="UP000196447">
    <property type="component" value="Unassembled WGS sequence"/>
</dbReference>
<evidence type="ECO:0000313" key="10">
    <source>
        <dbReference type="Proteomes" id="UP000196447"/>
    </source>
</evidence>
<evidence type="ECO:0000256" key="1">
    <source>
        <dbReference type="ARBA" id="ARBA00004561"/>
    </source>
</evidence>
<keyword evidence="4" id="KW-0281">Fimbrium</keyword>
<feature type="chain" id="PRO_5042714761" evidence="5">
    <location>
        <begin position="23"/>
        <end position="169"/>
    </location>
</feature>
<evidence type="ECO:0000313" key="7">
    <source>
        <dbReference type="EMBL" id="OVF70871.1"/>
    </source>
</evidence>
<evidence type="ECO:0000259" key="6">
    <source>
        <dbReference type="Pfam" id="PF00419"/>
    </source>
</evidence>
<comment type="similarity">
    <text evidence="2">Belongs to the fimbrial protein family.</text>
</comment>
<gene>
    <name evidence="8" type="primary">fim_1</name>
    <name evidence="7" type="ORF">B5L96_14350</name>
    <name evidence="8" type="ORF">SAMEA2273558_02211</name>
</gene>
<dbReference type="InterPro" id="IPR050263">
    <property type="entry name" value="Bact_Fimbrial_Adh_Pro"/>
</dbReference>
<dbReference type="InterPro" id="IPR000259">
    <property type="entry name" value="Adhesion_dom_fimbrial"/>
</dbReference>
<keyword evidence="3 5" id="KW-0732">Signal</keyword>
<comment type="caution">
    <text evidence="7">The sequence shown here is derived from an EMBL/GenBank/DDBJ whole genome shotgun (WGS) entry which is preliminary data.</text>
</comment>
<feature type="domain" description="Fimbrial-type adhesion" evidence="6">
    <location>
        <begin position="29"/>
        <end position="161"/>
    </location>
</feature>
<evidence type="ECO:0000256" key="2">
    <source>
        <dbReference type="ARBA" id="ARBA00006671"/>
    </source>
</evidence>
<dbReference type="PANTHER" id="PTHR33420">
    <property type="entry name" value="FIMBRIAL SUBUNIT ELFA-RELATED"/>
    <property type="match status" value="1"/>
</dbReference>
<evidence type="ECO:0000313" key="8">
    <source>
        <dbReference type="EMBL" id="SBH13884.1"/>
    </source>
</evidence>
<dbReference type="Pfam" id="PF00419">
    <property type="entry name" value="Fimbrial"/>
    <property type="match status" value="1"/>
</dbReference>
<dbReference type="EMBL" id="NDBK01000064">
    <property type="protein sequence ID" value="OVF70871.1"/>
    <property type="molecule type" value="Genomic_DNA"/>
</dbReference>
<dbReference type="InterPro" id="IPR008966">
    <property type="entry name" value="Adhesion_dom_sf"/>
</dbReference>
<protein>
    <submittedName>
        <fullName evidence="7">Fimbrial protein</fullName>
    </submittedName>
    <submittedName>
        <fullName evidence="8">Fimbrial-like protein</fullName>
    </submittedName>
</protein>
<reference evidence="7 10" key="2">
    <citation type="submission" date="2017-03" db="EMBL/GenBank/DDBJ databases">
        <authorList>
            <person name="Fouts D."/>
            <person name="Stalin M.J."/>
            <person name="Chen L."/>
            <person name="Wright M."/>
            <person name="Sutton G."/>
            <person name="Nguyen K."/>
            <person name="Vanduin D."/>
            <person name="Rojas L."/>
            <person name="Hujer A."/>
            <person name="Hujer K."/>
            <person name="Bonomo R."/>
            <person name="Kreiswirth B."/>
            <person name="Adams M."/>
        </authorList>
    </citation>
    <scope>NUCLEOTIDE SEQUENCE [LARGE SCALE GENOMIC DNA]</scope>
    <source>
        <strain evidence="7 10">39383</strain>
    </source>
</reference>
<proteinExistence type="inferred from homology"/>
<dbReference type="Gene3D" id="2.60.40.1090">
    <property type="entry name" value="Fimbrial-type adhesion domain"/>
    <property type="match status" value="1"/>
</dbReference>
<dbReference type="InterPro" id="IPR036937">
    <property type="entry name" value="Adhesion_dom_fimbrial_sf"/>
</dbReference>
<feature type="signal peptide" evidence="5">
    <location>
        <begin position="1"/>
        <end position="22"/>
    </location>
</feature>
<organism evidence="7 10">
    <name type="scientific">Klebsiella pneumoniae</name>
    <dbReference type="NCBI Taxonomy" id="573"/>
    <lineage>
        <taxon>Bacteria</taxon>
        <taxon>Pseudomonadati</taxon>
        <taxon>Pseudomonadota</taxon>
        <taxon>Gammaproteobacteria</taxon>
        <taxon>Enterobacterales</taxon>
        <taxon>Enterobacteriaceae</taxon>
        <taxon>Klebsiella/Raoultella group</taxon>
        <taxon>Klebsiella</taxon>
        <taxon>Klebsiella pneumoniae complex</taxon>
    </lineage>
</organism>
<name>A0A422ZRU6_KLEPN</name>
<dbReference type="AlphaFoldDB" id="A0A422ZRU6"/>
<evidence type="ECO:0000313" key="9">
    <source>
        <dbReference type="Proteomes" id="UP000077826"/>
    </source>
</evidence>
<dbReference type="Proteomes" id="UP000077826">
    <property type="component" value="Unassembled WGS sequence"/>
</dbReference>
<dbReference type="SUPFAM" id="SSF49401">
    <property type="entry name" value="Bacterial adhesins"/>
    <property type="match status" value="1"/>
</dbReference>
<dbReference type="GO" id="GO:0043709">
    <property type="term" value="P:cell adhesion involved in single-species biofilm formation"/>
    <property type="evidence" value="ECO:0007669"/>
    <property type="project" value="TreeGrafter"/>
</dbReference>
<dbReference type="RefSeq" id="WP_004215745.1">
    <property type="nucleotide sequence ID" value="NZ_BDLF01000014.1"/>
</dbReference>
<sequence>MKKIITLAPVALILGLASNVQAATQGDVTLRGTIVDTTCEITVNNGAAELNVGSFGKTAFNTAKKQVGQEPLQVSLTQCDAEEQGNLQVTGIVGADSEIFMSNTGESAGFMLTAEDGTTQIKNNEAVPVTADADGNLTYTFQAGMTVMDIADIVPGEYNAPIKISYVTN</sequence>
<dbReference type="EMBL" id="FLDK01000005">
    <property type="protein sequence ID" value="SBH13884.1"/>
    <property type="molecule type" value="Genomic_DNA"/>
</dbReference>
<evidence type="ECO:0000256" key="3">
    <source>
        <dbReference type="ARBA" id="ARBA00022729"/>
    </source>
</evidence>
<evidence type="ECO:0000256" key="5">
    <source>
        <dbReference type="SAM" id="SignalP"/>
    </source>
</evidence>
<accession>A0A422ZRU6</accession>